<dbReference type="InterPro" id="IPR050267">
    <property type="entry name" value="Anti-sigma-factor_SerPK"/>
</dbReference>
<dbReference type="Proteomes" id="UP001500503">
    <property type="component" value="Unassembled WGS sequence"/>
</dbReference>
<proteinExistence type="predicted"/>
<organism evidence="3 4">
    <name type="scientific">Actinoallomurus oryzae</name>
    <dbReference type="NCBI Taxonomy" id="502180"/>
    <lineage>
        <taxon>Bacteria</taxon>
        <taxon>Bacillati</taxon>
        <taxon>Actinomycetota</taxon>
        <taxon>Actinomycetes</taxon>
        <taxon>Streptosporangiales</taxon>
        <taxon>Thermomonosporaceae</taxon>
        <taxon>Actinoallomurus</taxon>
    </lineage>
</organism>
<dbReference type="EMBL" id="BAABHF010000017">
    <property type="protein sequence ID" value="GAA4491853.1"/>
    <property type="molecule type" value="Genomic_DNA"/>
</dbReference>
<evidence type="ECO:0000259" key="2">
    <source>
        <dbReference type="Pfam" id="PF13581"/>
    </source>
</evidence>
<keyword evidence="1" id="KW-0418">Kinase</keyword>
<dbReference type="GO" id="GO:0005524">
    <property type="term" value="F:ATP binding"/>
    <property type="evidence" value="ECO:0007669"/>
    <property type="project" value="UniProtKB-KW"/>
</dbReference>
<gene>
    <name evidence="3" type="ORF">GCM10023191_026450</name>
</gene>
<evidence type="ECO:0000313" key="3">
    <source>
        <dbReference type="EMBL" id="GAA4491853.1"/>
    </source>
</evidence>
<dbReference type="InterPro" id="IPR003594">
    <property type="entry name" value="HATPase_dom"/>
</dbReference>
<keyword evidence="1" id="KW-0723">Serine/threonine-protein kinase</keyword>
<name>A0ABP8PT39_9ACTN</name>
<evidence type="ECO:0000313" key="4">
    <source>
        <dbReference type="Proteomes" id="UP001500503"/>
    </source>
</evidence>
<keyword evidence="3" id="KW-0547">Nucleotide-binding</keyword>
<dbReference type="PANTHER" id="PTHR35526">
    <property type="entry name" value="ANTI-SIGMA-F FACTOR RSBW-RELATED"/>
    <property type="match status" value="1"/>
</dbReference>
<evidence type="ECO:0000256" key="1">
    <source>
        <dbReference type="ARBA" id="ARBA00022527"/>
    </source>
</evidence>
<keyword evidence="1" id="KW-0808">Transferase</keyword>
<dbReference type="InterPro" id="IPR036890">
    <property type="entry name" value="HATPase_C_sf"/>
</dbReference>
<comment type="caution">
    <text evidence="3">The sequence shown here is derived from an EMBL/GenBank/DDBJ whole genome shotgun (WGS) entry which is preliminary data.</text>
</comment>
<accession>A0ABP8PT39</accession>
<dbReference type="CDD" id="cd16936">
    <property type="entry name" value="HATPase_RsbW-like"/>
    <property type="match status" value="1"/>
</dbReference>
<dbReference type="Gene3D" id="3.30.565.10">
    <property type="entry name" value="Histidine kinase-like ATPase, C-terminal domain"/>
    <property type="match status" value="1"/>
</dbReference>
<dbReference type="RefSeq" id="WP_345462353.1">
    <property type="nucleotide sequence ID" value="NZ_BAABHF010000017.1"/>
</dbReference>
<dbReference type="SUPFAM" id="SSF55874">
    <property type="entry name" value="ATPase domain of HSP90 chaperone/DNA topoisomerase II/histidine kinase"/>
    <property type="match status" value="1"/>
</dbReference>
<sequence length="147" mass="15436">MLPPLTVFEPGADGADGAVCALRPTSTSSRQAREFATTTLRGWGLDDLVDDATVIISELVTNAVRHGVPPYAAAAGDAPIKLSLVRQGAFVVVIVSDPSEDDPKQRPADDVCENGRGLHVIEALSRAWGWTPLPGMGKAVWAALAVH</sequence>
<keyword evidence="4" id="KW-1185">Reference proteome</keyword>
<dbReference type="PANTHER" id="PTHR35526:SF3">
    <property type="entry name" value="ANTI-SIGMA-F FACTOR RSBW"/>
    <property type="match status" value="1"/>
</dbReference>
<reference evidence="4" key="1">
    <citation type="journal article" date="2019" name="Int. J. Syst. Evol. Microbiol.">
        <title>The Global Catalogue of Microorganisms (GCM) 10K type strain sequencing project: providing services to taxonomists for standard genome sequencing and annotation.</title>
        <authorList>
            <consortium name="The Broad Institute Genomics Platform"/>
            <consortium name="The Broad Institute Genome Sequencing Center for Infectious Disease"/>
            <person name="Wu L."/>
            <person name="Ma J."/>
        </authorList>
    </citation>
    <scope>NUCLEOTIDE SEQUENCE [LARGE SCALE GENOMIC DNA]</scope>
    <source>
        <strain evidence="4">JCM 17933</strain>
    </source>
</reference>
<keyword evidence="3" id="KW-0067">ATP-binding</keyword>
<protein>
    <submittedName>
        <fullName evidence="3">ATP-binding protein</fullName>
    </submittedName>
</protein>
<dbReference type="Pfam" id="PF13581">
    <property type="entry name" value="HATPase_c_2"/>
    <property type="match status" value="1"/>
</dbReference>
<feature type="domain" description="Histidine kinase/HSP90-like ATPase" evidence="2">
    <location>
        <begin position="26"/>
        <end position="127"/>
    </location>
</feature>